<gene>
    <name evidence="1" type="ORF">NR989_09485</name>
</gene>
<reference evidence="1 2" key="1">
    <citation type="submission" date="2022-06" db="EMBL/GenBank/DDBJ databases">
        <title>Thiomicrohabdus sp. nov, an obligately chemolithoautotrophic, sulfur-oxidizing bacterium isolated from beach of Guanyin Mountain. Amoy.</title>
        <authorList>
            <person name="Zhu H."/>
        </authorList>
    </citation>
    <scope>NUCLEOTIDE SEQUENCE [LARGE SCALE GENOMIC DNA]</scope>
    <source>
        <strain evidence="1 2">XGS-01</strain>
    </source>
</reference>
<organism evidence="1 2">
    <name type="scientific">Thiomicrorhabdus lithotrophica</name>
    <dbReference type="NCBI Taxonomy" id="2949997"/>
    <lineage>
        <taxon>Bacteria</taxon>
        <taxon>Pseudomonadati</taxon>
        <taxon>Pseudomonadota</taxon>
        <taxon>Gammaproteobacteria</taxon>
        <taxon>Thiotrichales</taxon>
        <taxon>Piscirickettsiaceae</taxon>
        <taxon>Thiomicrorhabdus</taxon>
    </lineage>
</organism>
<evidence type="ECO:0000313" key="2">
    <source>
        <dbReference type="Proteomes" id="UP001222275"/>
    </source>
</evidence>
<dbReference type="RefSeq" id="WP_275594497.1">
    <property type="nucleotide sequence ID" value="NZ_CP102381.1"/>
</dbReference>
<evidence type="ECO:0000313" key="1">
    <source>
        <dbReference type="EMBL" id="WEJ62239.1"/>
    </source>
</evidence>
<dbReference type="EMBL" id="CP102381">
    <property type="protein sequence ID" value="WEJ62239.1"/>
    <property type="molecule type" value="Genomic_DNA"/>
</dbReference>
<keyword evidence="2" id="KW-1185">Reference proteome</keyword>
<proteinExistence type="predicted"/>
<sequence>MPLCSQYTDSQRIYQAWLLLNIELNQVNPLSKPINNNQIVYTF</sequence>
<dbReference type="Proteomes" id="UP001222275">
    <property type="component" value="Chromosome"/>
</dbReference>
<protein>
    <submittedName>
        <fullName evidence="1">Uncharacterized protein</fullName>
    </submittedName>
</protein>
<name>A0ABY8C8J2_9GAMM</name>
<accession>A0ABY8C8J2</accession>